<feature type="transmembrane region" description="Helical" evidence="2">
    <location>
        <begin position="67"/>
        <end position="83"/>
    </location>
</feature>
<reference evidence="3 4" key="1">
    <citation type="submission" date="2023-06" db="EMBL/GenBank/DDBJ databases">
        <title>Black Yeasts Isolated from many extreme environments.</title>
        <authorList>
            <person name="Coleine C."/>
            <person name="Stajich J.E."/>
            <person name="Selbmann L."/>
        </authorList>
    </citation>
    <scope>NUCLEOTIDE SEQUENCE [LARGE SCALE GENOMIC DNA]</scope>
    <source>
        <strain evidence="3 4">CCFEE 5887</strain>
    </source>
</reference>
<dbReference type="AlphaFoldDB" id="A0AAV9PR27"/>
<dbReference type="SUPFAM" id="SSF53448">
    <property type="entry name" value="Nucleotide-diphospho-sugar transferases"/>
    <property type="match status" value="1"/>
</dbReference>
<sequence length="429" mass="49596">MWFPTPRKPELPALIAWAGCWCPNIVFFKETILLTLSRNHKPLENINMDKSDFSTQSSQGLRLRRKAYLALLLVVLALLMFNTRSHFPDISQHADMIPSSPISVGLNKEIPNIVHYVQLSKSADAEFHFEFKHFLSVYSSVVYLRPKTIYLHTDFSEEAIRKVLVSEDPRHKWTRRLLSLKAVKVRHVRAPTVAAGNGKRIEKIQHKSDFVRMDAIYEFGGLYMDFDVLPLRDITSLRRSGFKNIVGREHGGQINNGCWLSAPKTAMVDIFRSEASEIFDGRWTTHSCRLLTKVSERLVRTPGEVLIMDMLAFAPSSWVDEDVKKLWTIHNETSIFPEDDIDFTIQDPYQRWNRRKKVAEWENDWSASYFLHSFDRHGKIPAEFKGGVNVREVMYPRSNFGLLTHPVLKDAMKNGLVFEEDAEDDDDLK</sequence>
<keyword evidence="2" id="KW-0472">Membrane</keyword>
<keyword evidence="2" id="KW-1133">Transmembrane helix</keyword>
<dbReference type="InterPro" id="IPR007577">
    <property type="entry name" value="GlycoTrfase_DXD_sugar-bd_CS"/>
</dbReference>
<dbReference type="PANTHER" id="PTHR46830:SF2">
    <property type="entry name" value="ALPHA-1,4-N-ACETYLGLUCOSAMINYLTRANSFERASE"/>
    <property type="match status" value="1"/>
</dbReference>
<comment type="similarity">
    <text evidence="1">Belongs to the glycosyltransferase 32 family.</text>
</comment>
<proteinExistence type="inferred from homology"/>
<evidence type="ECO:0000313" key="4">
    <source>
        <dbReference type="Proteomes" id="UP001345827"/>
    </source>
</evidence>
<dbReference type="Proteomes" id="UP001345827">
    <property type="component" value="Unassembled WGS sequence"/>
</dbReference>
<organism evidence="3 4">
    <name type="scientific">Vermiconidia calcicola</name>
    <dbReference type="NCBI Taxonomy" id="1690605"/>
    <lineage>
        <taxon>Eukaryota</taxon>
        <taxon>Fungi</taxon>
        <taxon>Dikarya</taxon>
        <taxon>Ascomycota</taxon>
        <taxon>Pezizomycotina</taxon>
        <taxon>Dothideomycetes</taxon>
        <taxon>Dothideomycetidae</taxon>
        <taxon>Mycosphaerellales</taxon>
        <taxon>Extremaceae</taxon>
        <taxon>Vermiconidia</taxon>
    </lineage>
</organism>
<keyword evidence="2" id="KW-0812">Transmembrane</keyword>
<accession>A0AAV9PR27</accession>
<dbReference type="InterPro" id="IPR029044">
    <property type="entry name" value="Nucleotide-diphossugar_trans"/>
</dbReference>
<dbReference type="Pfam" id="PF04488">
    <property type="entry name" value="Gly_transf_sug"/>
    <property type="match status" value="1"/>
</dbReference>
<comment type="caution">
    <text evidence="3">The sequence shown here is derived from an EMBL/GenBank/DDBJ whole genome shotgun (WGS) entry which is preliminary data.</text>
</comment>
<dbReference type="EMBL" id="JAXLQG010000029">
    <property type="protein sequence ID" value="KAK5528061.1"/>
    <property type="molecule type" value="Genomic_DNA"/>
</dbReference>
<dbReference type="GO" id="GO:1901135">
    <property type="term" value="P:carbohydrate derivative metabolic process"/>
    <property type="evidence" value="ECO:0007669"/>
    <property type="project" value="UniProtKB-ARBA"/>
</dbReference>
<evidence type="ECO:0000256" key="2">
    <source>
        <dbReference type="SAM" id="Phobius"/>
    </source>
</evidence>
<keyword evidence="4" id="KW-1185">Reference proteome</keyword>
<evidence type="ECO:0000313" key="3">
    <source>
        <dbReference type="EMBL" id="KAK5528061.1"/>
    </source>
</evidence>
<dbReference type="PANTHER" id="PTHR46830">
    <property type="entry name" value="TRANSFERASE, PUTATIVE-RELATED"/>
    <property type="match status" value="1"/>
</dbReference>
<protein>
    <recommendedName>
        <fullName evidence="5">Glycosyltransferase family 32 protein</fullName>
    </recommendedName>
</protein>
<evidence type="ECO:0000256" key="1">
    <source>
        <dbReference type="ARBA" id="ARBA00009003"/>
    </source>
</evidence>
<dbReference type="Gene3D" id="3.90.550.20">
    <property type="match status" value="1"/>
</dbReference>
<name>A0AAV9PR27_9PEZI</name>
<evidence type="ECO:0008006" key="5">
    <source>
        <dbReference type="Google" id="ProtNLM"/>
    </source>
</evidence>
<gene>
    <name evidence="3" type="ORF">LTR25_010727</name>
</gene>